<keyword evidence="1" id="KW-1133">Transmembrane helix</keyword>
<dbReference type="Pfam" id="PF06097">
    <property type="entry name" value="DUF945"/>
    <property type="match status" value="1"/>
</dbReference>
<dbReference type="AlphaFoldDB" id="A0A1M7EYA9"/>
<evidence type="ECO:0000313" key="4">
    <source>
        <dbReference type="Proteomes" id="UP000184123"/>
    </source>
</evidence>
<evidence type="ECO:0000313" key="5">
    <source>
        <dbReference type="Proteomes" id="UP000321726"/>
    </source>
</evidence>
<sequence length="427" mass="47519">MRKERWIVPVIVVVALAWAIAQYLASVLFERELSRALADLQARGDLRLSRSDIERGWLNSSGVIHIYPLIGHAWHLALPYEARHGVLDTSIIGDLHIHVGEEDRLLFGDSLATAPPYWEAHYRTLGGTLNGDLKIAPFVISQSPQNDEPRSLSFSGGRIHFSGIYGDWRVQLQMEPWQLRDGDDAVLEIGPAELDSRYAYTSGALHFSQQDRLTIDTFSLQHPLASIEGSNLVVETRTLLDDSELRIQSQLNVGEIRSGEQLLLDGVASVELSRINADALRELLTLLQQRTTGGGTGDDSSKQQELDQAMTSLLKDSPRLDVTDVALDSPMLGLSLKGDGILVLDSRRLDELSLLELARPAMWNRFLNRLDGDFEWREVPPMVALWMGQPLGTESLTIDVVKGRLWLNGRPLPAVMKGRLPFVTGND</sequence>
<protein>
    <recommendedName>
        <fullName evidence="6">DUF945 domain-containing protein</fullName>
    </recommendedName>
</protein>
<proteinExistence type="predicted"/>
<evidence type="ECO:0000313" key="2">
    <source>
        <dbReference type="EMBL" id="GEN23320.1"/>
    </source>
</evidence>
<dbReference type="EMBL" id="BJXU01000039">
    <property type="protein sequence ID" value="GEN23320.1"/>
    <property type="molecule type" value="Genomic_DNA"/>
</dbReference>
<dbReference type="EMBL" id="FRCA01000004">
    <property type="protein sequence ID" value="SHL96772.1"/>
    <property type="molecule type" value="Genomic_DNA"/>
</dbReference>
<accession>A0A1M7EYA9</accession>
<organism evidence="3 4">
    <name type="scientific">Halomonas cupida</name>
    <dbReference type="NCBI Taxonomy" id="44933"/>
    <lineage>
        <taxon>Bacteria</taxon>
        <taxon>Pseudomonadati</taxon>
        <taxon>Pseudomonadota</taxon>
        <taxon>Gammaproteobacteria</taxon>
        <taxon>Oceanospirillales</taxon>
        <taxon>Halomonadaceae</taxon>
        <taxon>Halomonas</taxon>
    </lineage>
</organism>
<keyword evidence="5" id="KW-1185">Reference proteome</keyword>
<dbReference type="STRING" id="44933.SAMN05660971_01851"/>
<reference evidence="2 5" key="2">
    <citation type="submission" date="2019-07" db="EMBL/GenBank/DDBJ databases">
        <title>Whole genome shotgun sequence of Halomonas cupida NBRC 102219.</title>
        <authorList>
            <person name="Hosoyama A."/>
            <person name="Uohara A."/>
            <person name="Ohji S."/>
            <person name="Ichikawa N."/>
        </authorList>
    </citation>
    <scope>NUCLEOTIDE SEQUENCE [LARGE SCALE GENOMIC DNA]</scope>
    <source>
        <strain evidence="2 5">NBRC 102219</strain>
    </source>
</reference>
<dbReference type="OrthoDB" id="5778696at2"/>
<keyword evidence="1" id="KW-0472">Membrane</keyword>
<dbReference type="Proteomes" id="UP000321726">
    <property type="component" value="Unassembled WGS sequence"/>
</dbReference>
<dbReference type="RefSeq" id="WP_073434900.1">
    <property type="nucleotide sequence ID" value="NZ_BJXU01000039.1"/>
</dbReference>
<evidence type="ECO:0000313" key="3">
    <source>
        <dbReference type="EMBL" id="SHL96772.1"/>
    </source>
</evidence>
<keyword evidence="1" id="KW-0812">Transmembrane</keyword>
<gene>
    <name evidence="2" type="ORF">HCU01_12690</name>
    <name evidence="3" type="ORF">SAMN05660971_01851</name>
</gene>
<dbReference type="InterPro" id="IPR010352">
    <property type="entry name" value="DUF945"/>
</dbReference>
<dbReference type="Proteomes" id="UP000184123">
    <property type="component" value="Unassembled WGS sequence"/>
</dbReference>
<evidence type="ECO:0008006" key="6">
    <source>
        <dbReference type="Google" id="ProtNLM"/>
    </source>
</evidence>
<feature type="transmembrane region" description="Helical" evidence="1">
    <location>
        <begin position="6"/>
        <end position="25"/>
    </location>
</feature>
<name>A0A1M7EYA9_9GAMM</name>
<evidence type="ECO:0000256" key="1">
    <source>
        <dbReference type="SAM" id="Phobius"/>
    </source>
</evidence>
<reference evidence="3 4" key="1">
    <citation type="submission" date="2016-11" db="EMBL/GenBank/DDBJ databases">
        <authorList>
            <person name="Jaros S."/>
            <person name="Januszkiewicz K."/>
            <person name="Wedrychowicz H."/>
        </authorList>
    </citation>
    <scope>NUCLEOTIDE SEQUENCE [LARGE SCALE GENOMIC DNA]</scope>
    <source>
        <strain evidence="3 4">DSM 4740</strain>
    </source>
</reference>